<accession>A0ABU1JBQ6</accession>
<evidence type="ECO:0000259" key="1">
    <source>
        <dbReference type="Pfam" id="PF00462"/>
    </source>
</evidence>
<dbReference type="Gene3D" id="3.40.30.10">
    <property type="entry name" value="Glutaredoxin"/>
    <property type="match status" value="1"/>
</dbReference>
<reference evidence="2 3" key="1">
    <citation type="submission" date="2023-07" db="EMBL/GenBank/DDBJ databases">
        <title>Sequencing the genomes of 1000 actinobacteria strains.</title>
        <authorList>
            <person name="Klenk H.-P."/>
        </authorList>
    </citation>
    <scope>NUCLEOTIDE SEQUENCE [LARGE SCALE GENOMIC DNA]</scope>
    <source>
        <strain evidence="2 3">DSM 14555</strain>
    </source>
</reference>
<dbReference type="RefSeq" id="WP_309796796.1">
    <property type="nucleotide sequence ID" value="NZ_BAAAHY010000006.1"/>
</dbReference>
<name>A0ABU1JBQ6_9MICC</name>
<comment type="caution">
    <text evidence="2">The sequence shown here is derived from an EMBL/GenBank/DDBJ whole genome shotgun (WGS) entry which is preliminary data.</text>
</comment>
<dbReference type="Pfam" id="PF00462">
    <property type="entry name" value="Glutaredoxin"/>
    <property type="match status" value="1"/>
</dbReference>
<dbReference type="PROSITE" id="PS51354">
    <property type="entry name" value="GLUTAREDOXIN_2"/>
    <property type="match status" value="1"/>
</dbReference>
<organism evidence="2 3">
    <name type="scientific">Arthrobacter russicus</name>
    <dbReference type="NCBI Taxonomy" id="172040"/>
    <lineage>
        <taxon>Bacteria</taxon>
        <taxon>Bacillati</taxon>
        <taxon>Actinomycetota</taxon>
        <taxon>Actinomycetes</taxon>
        <taxon>Micrococcales</taxon>
        <taxon>Micrococcaceae</taxon>
        <taxon>Arthrobacter</taxon>
    </lineage>
</organism>
<proteinExistence type="predicted"/>
<dbReference type="EMBL" id="JAVDQF010000001">
    <property type="protein sequence ID" value="MDR6268881.1"/>
    <property type="molecule type" value="Genomic_DNA"/>
</dbReference>
<dbReference type="InterPro" id="IPR036249">
    <property type="entry name" value="Thioredoxin-like_sf"/>
</dbReference>
<feature type="domain" description="Glutaredoxin" evidence="1">
    <location>
        <begin position="5"/>
        <end position="59"/>
    </location>
</feature>
<evidence type="ECO:0000313" key="3">
    <source>
        <dbReference type="Proteomes" id="UP001185069"/>
    </source>
</evidence>
<evidence type="ECO:0000313" key="2">
    <source>
        <dbReference type="EMBL" id="MDR6268881.1"/>
    </source>
</evidence>
<dbReference type="CDD" id="cd02976">
    <property type="entry name" value="NrdH"/>
    <property type="match status" value="1"/>
</dbReference>
<dbReference type="SUPFAM" id="SSF52833">
    <property type="entry name" value="Thioredoxin-like"/>
    <property type="match status" value="1"/>
</dbReference>
<dbReference type="Proteomes" id="UP001185069">
    <property type="component" value="Unassembled WGS sequence"/>
</dbReference>
<protein>
    <submittedName>
        <fullName evidence="2">Glutaredoxin-like protein NrdH</fullName>
    </submittedName>
</protein>
<dbReference type="InterPro" id="IPR002109">
    <property type="entry name" value="Glutaredoxin"/>
</dbReference>
<sequence>MPYQVTIYTQPGCAQCTMTKKLMDRELISYDEIDITREPAALTYVKHTLGYLRAPVVTLTRNGEVVRDWEGFQPAQIKGIHP</sequence>
<keyword evidence="3" id="KW-1185">Reference proteome</keyword>
<gene>
    <name evidence="2" type="ORF">JOE69_001119</name>
</gene>